<evidence type="ECO:0000313" key="7">
    <source>
        <dbReference type="RefSeq" id="XP_015264381.1"/>
    </source>
</evidence>
<reference evidence="7" key="1">
    <citation type="submission" date="2025-08" db="UniProtKB">
        <authorList>
            <consortium name="RefSeq"/>
        </authorList>
    </citation>
    <scope>IDENTIFICATION</scope>
</reference>
<dbReference type="RefSeq" id="XP_015264381.1">
    <property type="nucleotide sequence ID" value="XM_015408895.1"/>
</dbReference>
<feature type="non-terminal residue" evidence="7">
    <location>
        <position position="142"/>
    </location>
</feature>
<keyword evidence="4" id="KW-0378">Hydrolase</keyword>
<dbReference type="GeneID" id="107108458"/>
<gene>
    <name evidence="7" type="primary">LOC107108458</name>
</gene>
<dbReference type="PANTHER" id="PTHR11010">
    <property type="entry name" value="PROTEASE S28 PRO-X CARBOXYPEPTIDASE-RELATED"/>
    <property type="match status" value="1"/>
</dbReference>
<dbReference type="SUPFAM" id="SSF53474">
    <property type="entry name" value="alpha/beta-Hydrolases"/>
    <property type="match status" value="1"/>
</dbReference>
<evidence type="ECO:0000256" key="4">
    <source>
        <dbReference type="ARBA" id="ARBA00022801"/>
    </source>
</evidence>
<accession>A0ABM1JSE4</accession>
<dbReference type="PANTHER" id="PTHR11010:SF38">
    <property type="entry name" value="LYSOSOMAL PRO-X CARBOXYPEPTIDASE"/>
    <property type="match status" value="1"/>
</dbReference>
<dbReference type="InterPro" id="IPR029058">
    <property type="entry name" value="AB_hydrolase_fold"/>
</dbReference>
<evidence type="ECO:0000256" key="3">
    <source>
        <dbReference type="ARBA" id="ARBA00022729"/>
    </source>
</evidence>
<evidence type="ECO:0000256" key="1">
    <source>
        <dbReference type="ARBA" id="ARBA00011079"/>
    </source>
</evidence>
<proteinExistence type="inferred from homology"/>
<keyword evidence="6" id="KW-1185">Reference proteome</keyword>
<sequence>IDHFGFAEDSTFKQRFLVADQHWRQDDGTILFYTGNEGDIAWFANNTGLMWNIAEELGAILIFAEHRYYGESLPFGNKSFDDARYLNYLTSEQALADFAVLVQHLKKTIPGSQETPVIAIGGSYGGMLAAWFRMKYPHVVAG</sequence>
<dbReference type="Gene3D" id="3.40.50.1820">
    <property type="entry name" value="alpha/beta hydrolase"/>
    <property type="match status" value="1"/>
</dbReference>
<organism evidence="6 7">
    <name type="scientific">Gekko japonicus</name>
    <name type="common">Schlegel's Japanese gecko</name>
    <dbReference type="NCBI Taxonomy" id="146911"/>
    <lineage>
        <taxon>Eukaryota</taxon>
        <taxon>Metazoa</taxon>
        <taxon>Chordata</taxon>
        <taxon>Craniata</taxon>
        <taxon>Vertebrata</taxon>
        <taxon>Euteleostomi</taxon>
        <taxon>Lepidosauria</taxon>
        <taxon>Squamata</taxon>
        <taxon>Bifurcata</taxon>
        <taxon>Gekkota</taxon>
        <taxon>Gekkonidae</taxon>
        <taxon>Gekkoninae</taxon>
        <taxon>Gekko</taxon>
    </lineage>
</organism>
<keyword evidence="3" id="KW-0732">Signal</keyword>
<dbReference type="Pfam" id="PF05577">
    <property type="entry name" value="Peptidase_S28"/>
    <property type="match status" value="1"/>
</dbReference>
<name>A0ABM1JSE4_GEKJA</name>
<evidence type="ECO:0000313" key="6">
    <source>
        <dbReference type="Proteomes" id="UP000694871"/>
    </source>
</evidence>
<keyword evidence="5" id="KW-0325">Glycoprotein</keyword>
<feature type="non-terminal residue" evidence="7">
    <location>
        <position position="1"/>
    </location>
</feature>
<dbReference type="InterPro" id="IPR008758">
    <property type="entry name" value="Peptidase_S28"/>
</dbReference>
<evidence type="ECO:0000256" key="2">
    <source>
        <dbReference type="ARBA" id="ARBA00022670"/>
    </source>
</evidence>
<protein>
    <submittedName>
        <fullName evidence="7">Lysosomal Pro-X carboxypeptidase-like</fullName>
    </submittedName>
</protein>
<dbReference type="Proteomes" id="UP000694871">
    <property type="component" value="Unplaced"/>
</dbReference>
<evidence type="ECO:0000256" key="5">
    <source>
        <dbReference type="ARBA" id="ARBA00023180"/>
    </source>
</evidence>
<comment type="similarity">
    <text evidence="1">Belongs to the peptidase S28 family.</text>
</comment>
<keyword evidence="2" id="KW-0645">Protease</keyword>